<sequence>MTDPAPRPHAEPDWVQHVMWWHVYPLGFVGAPIRPDAPPAETAVEHRLGHLEAWLDHLVALGLNGLQLGPVFASATHGYDTIDHFRIDPRLGDEGDFDRLVAACRERGIRVLLDGVFNHVGRAHPAFLALEEQGRAAETAGLFRVHWDSWSPGEPVPADVFEGHDQLVALDHDADAVADLVVDVMTHWLQRGIDGWRLDAAYAVPPAFWARVLPRVRERFPDAYFTGEVIHGDAAAIVRESTLDSLTQYELWQGIWHGLADRNCFELAHAIERHNALVRDFVPSTFIGNHDVTRIATAVGPELVPHAMAVLATVAGTPSVYAGDELGFEARKEERLGGDDAVRPEFPAEPPSPDALEPAAADAYGVHASLLALRRRHAWLHRAQTDVVHLANEAIVLRTATDADRVITALNLADEPVELPAADASSVEAGVAELADGVVRLGARGWAVLS</sequence>
<dbReference type="GO" id="GO:0016798">
    <property type="term" value="F:hydrolase activity, acting on glycosyl bonds"/>
    <property type="evidence" value="ECO:0007669"/>
    <property type="project" value="UniProtKB-KW"/>
</dbReference>
<feature type="domain" description="Glycosyl hydrolase family 13 catalytic" evidence="3">
    <location>
        <begin position="22"/>
        <end position="374"/>
    </location>
</feature>
<organism evidence="4 5">
    <name type="scientific">Agrococcus pavilionensis RW1</name>
    <dbReference type="NCBI Taxonomy" id="1330458"/>
    <lineage>
        <taxon>Bacteria</taxon>
        <taxon>Bacillati</taxon>
        <taxon>Actinomycetota</taxon>
        <taxon>Actinomycetes</taxon>
        <taxon>Micrococcales</taxon>
        <taxon>Microbacteriaceae</taxon>
        <taxon>Agrococcus</taxon>
    </lineage>
</organism>
<dbReference type="InterPro" id="IPR017853">
    <property type="entry name" value="GH"/>
</dbReference>
<evidence type="ECO:0000259" key="3">
    <source>
        <dbReference type="SMART" id="SM00642"/>
    </source>
</evidence>
<dbReference type="Pfam" id="PF00128">
    <property type="entry name" value="Alpha-amylase"/>
    <property type="match status" value="1"/>
</dbReference>
<dbReference type="Gene3D" id="3.90.400.10">
    <property type="entry name" value="Oligo-1,6-glucosidase, Domain 2"/>
    <property type="match status" value="1"/>
</dbReference>
<reference evidence="4 5" key="1">
    <citation type="journal article" date="2013" name="Genome Announc.">
        <title>First draft genome sequence from a member of the genus agrococcus, isolated from modern microbialites.</title>
        <authorList>
            <person name="White R.A.III."/>
            <person name="Grassa C.J."/>
            <person name="Suttle C.A."/>
        </authorList>
    </citation>
    <scope>NUCLEOTIDE SEQUENCE [LARGE SCALE GENOMIC DNA]</scope>
    <source>
        <strain evidence="4 5">RW1</strain>
    </source>
</reference>
<dbReference type="Proteomes" id="UP000016462">
    <property type="component" value="Unassembled WGS sequence"/>
</dbReference>
<accession>U1MXS2</accession>
<proteinExistence type="predicted"/>
<name>U1MXS2_9MICO</name>
<dbReference type="CDD" id="cd11354">
    <property type="entry name" value="AmyAc_bac_CMD_like"/>
    <property type="match status" value="1"/>
</dbReference>
<evidence type="ECO:0000256" key="1">
    <source>
        <dbReference type="ARBA" id="ARBA00022801"/>
    </source>
</evidence>
<protein>
    <recommendedName>
        <fullName evidence="3">Glycosyl hydrolase family 13 catalytic domain-containing protein</fullName>
    </recommendedName>
</protein>
<gene>
    <name evidence="4" type="ORF">L332_13070</name>
</gene>
<dbReference type="AlphaFoldDB" id="U1MXS2"/>
<keyword evidence="1" id="KW-0378">Hydrolase</keyword>
<dbReference type="InterPro" id="IPR045857">
    <property type="entry name" value="O16G_dom_2"/>
</dbReference>
<evidence type="ECO:0000313" key="5">
    <source>
        <dbReference type="Proteomes" id="UP000016462"/>
    </source>
</evidence>
<dbReference type="PANTHER" id="PTHR10357">
    <property type="entry name" value="ALPHA-AMYLASE FAMILY MEMBER"/>
    <property type="match status" value="1"/>
</dbReference>
<evidence type="ECO:0000256" key="2">
    <source>
        <dbReference type="ARBA" id="ARBA00023295"/>
    </source>
</evidence>
<keyword evidence="2" id="KW-0326">Glycosidase</keyword>
<dbReference type="GO" id="GO:0005975">
    <property type="term" value="P:carbohydrate metabolic process"/>
    <property type="evidence" value="ECO:0007669"/>
    <property type="project" value="InterPro"/>
</dbReference>
<dbReference type="SUPFAM" id="SSF51445">
    <property type="entry name" value="(Trans)glycosidases"/>
    <property type="match status" value="1"/>
</dbReference>
<evidence type="ECO:0000313" key="4">
    <source>
        <dbReference type="EMBL" id="ERG65365.1"/>
    </source>
</evidence>
<dbReference type="EMBL" id="ASHR01000004">
    <property type="protein sequence ID" value="ERG65365.1"/>
    <property type="molecule type" value="Genomic_DNA"/>
</dbReference>
<dbReference type="SMART" id="SM00642">
    <property type="entry name" value="Aamy"/>
    <property type="match status" value="1"/>
</dbReference>
<comment type="caution">
    <text evidence="4">The sequence shown here is derived from an EMBL/GenBank/DDBJ whole genome shotgun (WGS) entry which is preliminary data.</text>
</comment>
<dbReference type="Gene3D" id="3.20.20.80">
    <property type="entry name" value="Glycosidases"/>
    <property type="match status" value="1"/>
</dbReference>
<keyword evidence="5" id="KW-1185">Reference proteome</keyword>
<dbReference type="InterPro" id="IPR006047">
    <property type="entry name" value="GH13_cat_dom"/>
</dbReference>
<dbReference type="PANTHER" id="PTHR10357:SF210">
    <property type="entry name" value="MALTODEXTRIN GLUCOSIDASE"/>
    <property type="match status" value="1"/>
</dbReference>